<feature type="signal peptide" evidence="2">
    <location>
        <begin position="1"/>
        <end position="25"/>
    </location>
</feature>
<dbReference type="Gene3D" id="2.40.50.100">
    <property type="match status" value="1"/>
</dbReference>
<dbReference type="SUPFAM" id="SSF111369">
    <property type="entry name" value="HlyD-like secretion proteins"/>
    <property type="match status" value="1"/>
</dbReference>
<dbReference type="GO" id="GO:0015679">
    <property type="term" value="P:plasma membrane copper ion transport"/>
    <property type="evidence" value="ECO:0007669"/>
    <property type="project" value="TreeGrafter"/>
</dbReference>
<dbReference type="Gene3D" id="2.40.420.20">
    <property type="match status" value="1"/>
</dbReference>
<evidence type="ECO:0000256" key="1">
    <source>
        <dbReference type="ARBA" id="ARBA00022448"/>
    </source>
</evidence>
<feature type="domain" description="Multidrug resistance protein MdtA-like C-terminal permuted SH3" evidence="3">
    <location>
        <begin position="315"/>
        <end position="373"/>
    </location>
</feature>
<proteinExistence type="predicted"/>
<dbReference type="RefSeq" id="WP_109037169.1">
    <property type="nucleotide sequence ID" value="NZ_CP029210.1"/>
</dbReference>
<protein>
    <recommendedName>
        <fullName evidence="3">Multidrug resistance protein MdtA-like C-terminal permuted SH3 domain-containing protein</fullName>
    </recommendedName>
</protein>
<dbReference type="PANTHER" id="PTHR30097">
    <property type="entry name" value="CATION EFFLUX SYSTEM PROTEIN CUSB"/>
    <property type="match status" value="1"/>
</dbReference>
<dbReference type="Gene3D" id="1.10.287.470">
    <property type="entry name" value="Helix hairpin bin"/>
    <property type="match status" value="1"/>
</dbReference>
<dbReference type="InterPro" id="IPR051909">
    <property type="entry name" value="MFP_Cation_Efflux"/>
</dbReference>
<name>A0A2U8FSY7_9BURK</name>
<dbReference type="InterPro" id="IPR058627">
    <property type="entry name" value="MdtA-like_C"/>
</dbReference>
<dbReference type="GO" id="GO:0060003">
    <property type="term" value="P:copper ion export"/>
    <property type="evidence" value="ECO:0007669"/>
    <property type="project" value="TreeGrafter"/>
</dbReference>
<dbReference type="GO" id="GO:0030313">
    <property type="term" value="C:cell envelope"/>
    <property type="evidence" value="ECO:0007669"/>
    <property type="project" value="TreeGrafter"/>
</dbReference>
<evidence type="ECO:0000259" key="3">
    <source>
        <dbReference type="Pfam" id="PF25967"/>
    </source>
</evidence>
<sequence>MNRTILAVLVGALAAPLSLTGPAWAHGGEDHAHDTPAPAQATVPNGVAAREPARRQPDGSVFVPKPVQRQWSLRTQAAQPGPLAATVTLHGRVVQDPAAGGRVQAVQGGTIEPAGKAFPAPGQRVRRGELLAWLVPTATALERGDRQGTRAELAAQVALAERRAARLAQLEGSVPAKDIEAAGIEARAARQRLRAIEASLDARLPLRAPVDGIIGAVSVVAGEVVDAQALLFEVLDPARLVVEAPAYDLSLAGQIASAEGEAGGRAIALVALPTGRQLQGQAVPMRFRVTDAGQSLSVGQPVRVMVRRQAAGEGVALPAAALARDSAGRTIVWVHTEPERFVPRPVQHEPLGARDVAIRQGLSAGDRIVTQGASLLSQVR</sequence>
<feature type="chain" id="PRO_5015853071" description="Multidrug resistance protein MdtA-like C-terminal permuted SH3 domain-containing protein" evidence="2">
    <location>
        <begin position="26"/>
        <end position="380"/>
    </location>
</feature>
<keyword evidence="2" id="KW-0732">Signal</keyword>
<keyword evidence="1" id="KW-0813">Transport</keyword>
<keyword evidence="5" id="KW-1185">Reference proteome</keyword>
<dbReference type="Proteomes" id="UP000244892">
    <property type="component" value="Chromosome"/>
</dbReference>
<dbReference type="Pfam" id="PF25967">
    <property type="entry name" value="RND-MFP_C"/>
    <property type="match status" value="1"/>
</dbReference>
<organism evidence="4 5">
    <name type="scientific">Aquabacterium olei</name>
    <dbReference type="NCBI Taxonomy" id="1296669"/>
    <lineage>
        <taxon>Bacteria</taxon>
        <taxon>Pseudomonadati</taxon>
        <taxon>Pseudomonadota</taxon>
        <taxon>Betaproteobacteria</taxon>
        <taxon>Burkholderiales</taxon>
        <taxon>Aquabacterium</taxon>
    </lineage>
</organism>
<dbReference type="KEGG" id="aon:DEH84_12655"/>
<evidence type="ECO:0000256" key="2">
    <source>
        <dbReference type="SAM" id="SignalP"/>
    </source>
</evidence>
<dbReference type="Gene3D" id="2.40.30.170">
    <property type="match status" value="1"/>
</dbReference>
<reference evidence="4 5" key="1">
    <citation type="submission" date="2018-05" db="EMBL/GenBank/DDBJ databases">
        <title>complete genome sequence of Aquabacterium olei NBRC 110486.</title>
        <authorList>
            <person name="Tang B."/>
            <person name="Chang J."/>
            <person name="Zhang L."/>
            <person name="Yang H."/>
        </authorList>
    </citation>
    <scope>NUCLEOTIDE SEQUENCE [LARGE SCALE GENOMIC DNA]</scope>
    <source>
        <strain evidence="4 5">NBRC 110486</strain>
    </source>
</reference>
<evidence type="ECO:0000313" key="4">
    <source>
        <dbReference type="EMBL" id="AWI54173.1"/>
    </source>
</evidence>
<dbReference type="EMBL" id="CP029210">
    <property type="protein sequence ID" value="AWI54173.1"/>
    <property type="molecule type" value="Genomic_DNA"/>
</dbReference>
<dbReference type="PANTHER" id="PTHR30097:SF4">
    <property type="entry name" value="SLR6042 PROTEIN"/>
    <property type="match status" value="1"/>
</dbReference>
<dbReference type="AlphaFoldDB" id="A0A2U8FSY7"/>
<gene>
    <name evidence="4" type="ORF">DEH84_12655</name>
</gene>
<dbReference type="OrthoDB" id="7059230at2"/>
<evidence type="ECO:0000313" key="5">
    <source>
        <dbReference type="Proteomes" id="UP000244892"/>
    </source>
</evidence>
<accession>A0A2U8FSY7</accession>